<dbReference type="AlphaFoldDB" id="A0AAD1TDL2"/>
<accession>A0AAD1TDL2</accession>
<sequence length="74" mass="8625">GMPKYIKTILYHTIISANLMISRLWEKMTPPTIEGLIKQVELNWEYELMAAAQFGARTHIHEAHRTWMASTKPE</sequence>
<reference evidence="1" key="1">
    <citation type="submission" date="2022-03" db="EMBL/GenBank/DDBJ databases">
        <authorList>
            <person name="Alioto T."/>
            <person name="Alioto T."/>
            <person name="Gomez Garrido J."/>
        </authorList>
    </citation>
    <scope>NUCLEOTIDE SEQUENCE</scope>
</reference>
<evidence type="ECO:0000313" key="1">
    <source>
        <dbReference type="EMBL" id="CAH2324715.1"/>
    </source>
</evidence>
<dbReference type="Proteomes" id="UP001295444">
    <property type="component" value="Chromosome 12"/>
</dbReference>
<feature type="non-terminal residue" evidence="1">
    <location>
        <position position="1"/>
    </location>
</feature>
<feature type="non-terminal residue" evidence="1">
    <location>
        <position position="74"/>
    </location>
</feature>
<gene>
    <name evidence="1" type="ORF">PECUL_23A059465</name>
</gene>
<keyword evidence="2" id="KW-1185">Reference proteome</keyword>
<protein>
    <submittedName>
        <fullName evidence="1">Uncharacterized protein</fullName>
    </submittedName>
</protein>
<proteinExistence type="predicted"/>
<evidence type="ECO:0000313" key="2">
    <source>
        <dbReference type="Proteomes" id="UP001295444"/>
    </source>
</evidence>
<name>A0AAD1TDL2_PELCU</name>
<organism evidence="1 2">
    <name type="scientific">Pelobates cultripes</name>
    <name type="common">Western spadefoot toad</name>
    <dbReference type="NCBI Taxonomy" id="61616"/>
    <lineage>
        <taxon>Eukaryota</taxon>
        <taxon>Metazoa</taxon>
        <taxon>Chordata</taxon>
        <taxon>Craniata</taxon>
        <taxon>Vertebrata</taxon>
        <taxon>Euteleostomi</taxon>
        <taxon>Amphibia</taxon>
        <taxon>Batrachia</taxon>
        <taxon>Anura</taxon>
        <taxon>Pelobatoidea</taxon>
        <taxon>Pelobatidae</taxon>
        <taxon>Pelobates</taxon>
    </lineage>
</organism>
<dbReference type="EMBL" id="OW240923">
    <property type="protein sequence ID" value="CAH2324715.1"/>
    <property type="molecule type" value="Genomic_DNA"/>
</dbReference>